<evidence type="ECO:0000313" key="2">
    <source>
        <dbReference type="EMBL" id="CUO86574.1"/>
    </source>
</evidence>
<dbReference type="PANTHER" id="PTHR13696">
    <property type="entry name" value="P-LOOP CONTAINING NUCLEOSIDE TRIPHOSPHATE HYDROLASE"/>
    <property type="match status" value="1"/>
</dbReference>
<reference evidence="2 3" key="1">
    <citation type="submission" date="2015-09" db="EMBL/GenBank/DDBJ databases">
        <authorList>
            <consortium name="Pathogen Informatics"/>
        </authorList>
    </citation>
    <scope>NUCLEOTIDE SEQUENCE [LARGE SCALE GENOMIC DNA]</scope>
    <source>
        <strain evidence="2 3">2789STDY5834855</strain>
    </source>
</reference>
<dbReference type="GeneID" id="83012199"/>
<protein>
    <submittedName>
        <fullName evidence="2">Sporulation initiation inhibitor protein Soj</fullName>
    </submittedName>
</protein>
<dbReference type="Proteomes" id="UP000095558">
    <property type="component" value="Unassembled WGS sequence"/>
</dbReference>
<dbReference type="InterPro" id="IPR027417">
    <property type="entry name" value="P-loop_NTPase"/>
</dbReference>
<proteinExistence type="predicted"/>
<dbReference type="EMBL" id="CYZV01000070">
    <property type="protein sequence ID" value="CUO86574.1"/>
    <property type="molecule type" value="Genomic_DNA"/>
</dbReference>
<dbReference type="AlphaFoldDB" id="A0A174IHB9"/>
<dbReference type="InterPro" id="IPR050678">
    <property type="entry name" value="DNA_Partitioning_ATPase"/>
</dbReference>
<organism evidence="2 3">
    <name type="scientific">Clostridium disporicum</name>
    <dbReference type="NCBI Taxonomy" id="84024"/>
    <lineage>
        <taxon>Bacteria</taxon>
        <taxon>Bacillati</taxon>
        <taxon>Bacillota</taxon>
        <taxon>Clostridia</taxon>
        <taxon>Eubacteriales</taxon>
        <taxon>Clostridiaceae</taxon>
        <taxon>Clostridium</taxon>
    </lineage>
</organism>
<sequence length="282" mass="31813">MAKIISIINLKGGVAKTTTTVGLAQVLSTEFNKKVLVIDLDAQTNATTMLIGEEKWLEVNKDKQTIAQLFYEGVYPKSEKIFDINKAILKGVSNIDEVKLVDLLPSSLELIDIQEDVIKTPRGIFSTIRPVDLLGRQLSKVKERYDYILIDCPPNLGVITRNGLKVSDVYIIPTIPDILSTYGIPQIISRVKKYSKELERDIKPLGIVITKYREQSPVHRRTIKKLQEEVDCKVFNTIFKENDSIASAAEYINKSTVRQKWGYGGQVNNFIALAREIIEAME</sequence>
<dbReference type="SUPFAM" id="SSF52540">
    <property type="entry name" value="P-loop containing nucleoside triphosphate hydrolases"/>
    <property type="match status" value="1"/>
</dbReference>
<dbReference type="Gene3D" id="3.40.50.300">
    <property type="entry name" value="P-loop containing nucleotide triphosphate hydrolases"/>
    <property type="match status" value="1"/>
</dbReference>
<dbReference type="RefSeq" id="WP_042399032.1">
    <property type="nucleotide sequence ID" value="NZ_CYZV01000070.1"/>
</dbReference>
<dbReference type="PANTHER" id="PTHR13696:SF52">
    <property type="entry name" value="PARA FAMILY PROTEIN CT_582"/>
    <property type="match status" value="1"/>
</dbReference>
<evidence type="ECO:0000313" key="3">
    <source>
        <dbReference type="Proteomes" id="UP000095558"/>
    </source>
</evidence>
<gene>
    <name evidence="2" type="primary">soj_3</name>
    <name evidence="2" type="ORF">ERS852470_03584</name>
</gene>
<dbReference type="InterPro" id="IPR025669">
    <property type="entry name" value="AAA_dom"/>
</dbReference>
<accession>A0A174IHB9</accession>
<evidence type="ECO:0000259" key="1">
    <source>
        <dbReference type="Pfam" id="PF13614"/>
    </source>
</evidence>
<dbReference type="CDD" id="cd02042">
    <property type="entry name" value="ParAB_family"/>
    <property type="match status" value="1"/>
</dbReference>
<feature type="domain" description="AAA" evidence="1">
    <location>
        <begin position="2"/>
        <end position="203"/>
    </location>
</feature>
<dbReference type="Pfam" id="PF13614">
    <property type="entry name" value="AAA_31"/>
    <property type="match status" value="1"/>
</dbReference>
<name>A0A174IHB9_9CLOT</name>